<evidence type="ECO:0000256" key="3">
    <source>
        <dbReference type="ARBA" id="ARBA00022842"/>
    </source>
</evidence>
<evidence type="ECO:0000259" key="6">
    <source>
        <dbReference type="Pfam" id="PF03328"/>
    </source>
</evidence>
<dbReference type="PANTHER" id="PTHR32308">
    <property type="entry name" value="LYASE BETA SUBUNIT, PUTATIVE (AFU_ORTHOLOGUE AFUA_4G13030)-RELATED"/>
    <property type="match status" value="1"/>
</dbReference>
<feature type="binding site" evidence="5">
    <location>
        <position position="142"/>
    </location>
    <ligand>
        <name>Mg(2+)</name>
        <dbReference type="ChEBI" id="CHEBI:18420"/>
    </ligand>
</feature>
<dbReference type="PANTHER" id="PTHR32308:SF10">
    <property type="entry name" value="CITRATE LYASE SUBUNIT BETA"/>
    <property type="match status" value="1"/>
</dbReference>
<dbReference type="PIRSF" id="PIRSF015582">
    <property type="entry name" value="Cit_lyase_B"/>
    <property type="match status" value="1"/>
</dbReference>
<evidence type="ECO:0000256" key="5">
    <source>
        <dbReference type="PIRSR" id="PIRSR015582-2"/>
    </source>
</evidence>
<gene>
    <name evidence="7" type="ORF">SAMN04488135_110127</name>
</gene>
<comment type="cofactor">
    <cofactor evidence="1">
        <name>Mg(2+)</name>
        <dbReference type="ChEBI" id="CHEBI:18420"/>
    </cofactor>
</comment>
<evidence type="ECO:0000313" key="8">
    <source>
        <dbReference type="Proteomes" id="UP000184226"/>
    </source>
</evidence>
<accession>A0A1M5YT03</accession>
<evidence type="ECO:0000256" key="1">
    <source>
        <dbReference type="ARBA" id="ARBA00001946"/>
    </source>
</evidence>
<evidence type="ECO:0000256" key="4">
    <source>
        <dbReference type="PIRSR" id="PIRSR015582-1"/>
    </source>
</evidence>
<dbReference type="AlphaFoldDB" id="A0A1M5YT03"/>
<reference evidence="7 8" key="1">
    <citation type="submission" date="2016-11" db="EMBL/GenBank/DDBJ databases">
        <authorList>
            <person name="Jaros S."/>
            <person name="Januszkiewicz K."/>
            <person name="Wedrychowicz H."/>
        </authorList>
    </citation>
    <scope>NUCLEOTIDE SEQUENCE [LARGE SCALE GENOMIC DNA]</scope>
    <source>
        <strain evidence="7 8">CGMCC 1.10190</strain>
    </source>
</reference>
<dbReference type="GO" id="GO:0006107">
    <property type="term" value="P:oxaloacetate metabolic process"/>
    <property type="evidence" value="ECO:0007669"/>
    <property type="project" value="TreeGrafter"/>
</dbReference>
<keyword evidence="3 5" id="KW-0460">Magnesium</keyword>
<keyword evidence="8" id="KW-1185">Reference proteome</keyword>
<sequence>MQQQIRSALFVPATRPERFSKALAAGADTMIIDLEDAVEHGLKDQARENLRDFAGAHPQASFRVRVNGATTSWFNADLAVCAAHPNIKGVLLPKAESALQVQQVAQAGKAVLPIVESAKGVLALEQIAAQRGVDRLSFGSLDLMLELGTAPDTAGAALVLNHIRCQILLQSAAHGLAAPLDGVYPDFSDQDGLAALALQVRDMGFGGMLCIHPAQVATIHAAFAPTAADADWARRIVDLADATGSSAFQLDGKMVDAPVIERARQILR</sequence>
<feature type="binding site" evidence="4">
    <location>
        <position position="65"/>
    </location>
    <ligand>
        <name>substrate</name>
    </ligand>
</feature>
<name>A0A1M5YT03_9BURK</name>
<feature type="binding site" evidence="5">
    <location>
        <position position="116"/>
    </location>
    <ligand>
        <name>Mg(2+)</name>
        <dbReference type="ChEBI" id="CHEBI:18420"/>
    </ligand>
</feature>
<feature type="domain" description="HpcH/HpaI aldolase/citrate lyase" evidence="6">
    <location>
        <begin position="6"/>
        <end position="213"/>
    </location>
</feature>
<dbReference type="RefSeq" id="WP_073105493.1">
    <property type="nucleotide sequence ID" value="NZ_FQXE01000010.1"/>
</dbReference>
<protein>
    <submittedName>
        <fullName evidence="7">(S)-citramalyl-CoA lyase</fullName>
    </submittedName>
</protein>
<dbReference type="STRING" id="658167.SAMN04488135_110127"/>
<dbReference type="GO" id="GO:0000287">
    <property type="term" value="F:magnesium ion binding"/>
    <property type="evidence" value="ECO:0007669"/>
    <property type="project" value="TreeGrafter"/>
</dbReference>
<dbReference type="OrthoDB" id="348111at2"/>
<dbReference type="Proteomes" id="UP000184226">
    <property type="component" value="Unassembled WGS sequence"/>
</dbReference>
<dbReference type="Gene3D" id="3.20.20.60">
    <property type="entry name" value="Phosphoenolpyruvate-binding domains"/>
    <property type="match status" value="1"/>
</dbReference>
<dbReference type="InterPro" id="IPR015813">
    <property type="entry name" value="Pyrv/PenolPyrv_kinase-like_dom"/>
</dbReference>
<dbReference type="EMBL" id="FQXE01000010">
    <property type="protein sequence ID" value="SHI14974.1"/>
    <property type="molecule type" value="Genomic_DNA"/>
</dbReference>
<organism evidence="7 8">
    <name type="scientific">Pollutimonas bauzanensis</name>
    <dbReference type="NCBI Taxonomy" id="658167"/>
    <lineage>
        <taxon>Bacteria</taxon>
        <taxon>Pseudomonadati</taxon>
        <taxon>Pseudomonadota</taxon>
        <taxon>Betaproteobacteria</taxon>
        <taxon>Burkholderiales</taxon>
        <taxon>Alcaligenaceae</taxon>
        <taxon>Pollutimonas</taxon>
    </lineage>
</organism>
<feature type="binding site" evidence="4">
    <location>
        <position position="116"/>
    </location>
    <ligand>
        <name>substrate</name>
    </ligand>
</feature>
<proteinExistence type="predicted"/>
<dbReference type="Pfam" id="PF03328">
    <property type="entry name" value="HpcH_HpaI"/>
    <property type="match status" value="1"/>
</dbReference>
<dbReference type="SUPFAM" id="SSF51621">
    <property type="entry name" value="Phosphoenolpyruvate/pyruvate domain"/>
    <property type="match status" value="1"/>
</dbReference>
<dbReference type="GO" id="GO:0016829">
    <property type="term" value="F:lyase activity"/>
    <property type="evidence" value="ECO:0007669"/>
    <property type="project" value="UniProtKB-KW"/>
</dbReference>
<keyword evidence="2 5" id="KW-0479">Metal-binding</keyword>
<dbReference type="InterPro" id="IPR011206">
    <property type="entry name" value="Citrate_lyase_beta/mcl1/mcl2"/>
</dbReference>
<keyword evidence="7" id="KW-0456">Lyase</keyword>
<dbReference type="InterPro" id="IPR040442">
    <property type="entry name" value="Pyrv_kinase-like_dom_sf"/>
</dbReference>
<dbReference type="InterPro" id="IPR005000">
    <property type="entry name" value="Aldolase/citrate-lyase_domain"/>
</dbReference>
<evidence type="ECO:0000256" key="2">
    <source>
        <dbReference type="ARBA" id="ARBA00022723"/>
    </source>
</evidence>
<evidence type="ECO:0000313" key="7">
    <source>
        <dbReference type="EMBL" id="SHI14974.1"/>
    </source>
</evidence>